<feature type="transmembrane region" description="Helical" evidence="9">
    <location>
        <begin position="20"/>
        <end position="41"/>
    </location>
</feature>
<evidence type="ECO:0000256" key="8">
    <source>
        <dbReference type="ARBA" id="ARBA00034708"/>
    </source>
</evidence>
<keyword evidence="2" id="KW-0813">Transport</keyword>
<dbReference type="InterPro" id="IPR044669">
    <property type="entry name" value="YneE/VCCN1/2-like"/>
</dbReference>
<evidence type="ECO:0000256" key="7">
    <source>
        <dbReference type="ARBA" id="ARBA00023136"/>
    </source>
</evidence>
<keyword evidence="5 9" id="KW-1133">Transmembrane helix</keyword>
<dbReference type="Proteomes" id="UP000184364">
    <property type="component" value="Unassembled WGS sequence"/>
</dbReference>
<comment type="similarity">
    <text evidence="8">Belongs to the anion channel-forming bestrophin (TC 1.A.46) family.</text>
</comment>
<feature type="transmembrane region" description="Helical" evidence="9">
    <location>
        <begin position="213"/>
        <end position="232"/>
    </location>
</feature>
<sequence>MIVRQRTNWLKMLFIWRGSVLKKIIVQLVLITLFSLAVYLFKGKIYDYKVHLNPTIFTLIGLALAIFMGFCNSASYDRYWEGRKLWGLLVIETRSLTRQIFSLINGSSSEAKEEKRKIVKMISAFCWSLNYQLRDKSGTEHLSRLLSPEQVKELEGKKFIPSIILGSIADWLSEQNKKGNIDTIVLTSLDHQLNQFSNISGGCERIYNTPLPFAYSVLLHRTVYLYCFWLPFGLVDSLGWMMPLIVLLISYTFIALDAIIQEIGEPFGEEENDLALNSICRTIEFSIFEQANIPQGELKKPDSYFVD</sequence>
<evidence type="ECO:0000256" key="9">
    <source>
        <dbReference type="SAM" id="Phobius"/>
    </source>
</evidence>
<dbReference type="RefSeq" id="WP_073293226.1">
    <property type="nucleotide sequence ID" value="NZ_FRAV01000018.1"/>
</dbReference>
<evidence type="ECO:0000313" key="10">
    <source>
        <dbReference type="EMBL" id="SHL45790.1"/>
    </source>
</evidence>
<evidence type="ECO:0000256" key="6">
    <source>
        <dbReference type="ARBA" id="ARBA00023065"/>
    </source>
</evidence>
<comment type="subcellular location">
    <subcellularLocation>
        <location evidence="1">Cell membrane</location>
        <topology evidence="1">Multi-pass membrane protein</topology>
    </subcellularLocation>
</comment>
<dbReference type="STRING" id="1302687.SAMN05444267_101839"/>
<evidence type="ECO:0000313" key="11">
    <source>
        <dbReference type="Proteomes" id="UP000184364"/>
    </source>
</evidence>
<feature type="transmembrane region" description="Helical" evidence="9">
    <location>
        <begin position="56"/>
        <end position="76"/>
    </location>
</feature>
<keyword evidence="4 9" id="KW-0812">Transmembrane</keyword>
<dbReference type="Pfam" id="PF25539">
    <property type="entry name" value="Bestrophin_2"/>
    <property type="match status" value="1"/>
</dbReference>
<accession>A0A1M7ASN6</accession>
<organism evidence="10 11">
    <name type="scientific">Chryseobacterium polytrichastri</name>
    <dbReference type="NCBI Taxonomy" id="1302687"/>
    <lineage>
        <taxon>Bacteria</taxon>
        <taxon>Pseudomonadati</taxon>
        <taxon>Bacteroidota</taxon>
        <taxon>Flavobacteriia</taxon>
        <taxon>Flavobacteriales</taxon>
        <taxon>Weeksellaceae</taxon>
        <taxon>Chryseobacterium group</taxon>
        <taxon>Chryseobacterium</taxon>
    </lineage>
</organism>
<evidence type="ECO:0000256" key="5">
    <source>
        <dbReference type="ARBA" id="ARBA00022989"/>
    </source>
</evidence>
<reference evidence="11" key="1">
    <citation type="submission" date="2016-11" db="EMBL/GenBank/DDBJ databases">
        <authorList>
            <person name="Varghese N."/>
            <person name="Submissions S."/>
        </authorList>
    </citation>
    <scope>NUCLEOTIDE SEQUENCE [LARGE SCALE GENOMIC DNA]</scope>
    <source>
        <strain evidence="11">DSM 26899</strain>
    </source>
</reference>
<keyword evidence="6" id="KW-0406">Ion transport</keyword>
<keyword evidence="7 9" id="KW-0472">Membrane</keyword>
<proteinExistence type="inferred from homology"/>
<dbReference type="GO" id="GO:0005254">
    <property type="term" value="F:chloride channel activity"/>
    <property type="evidence" value="ECO:0007669"/>
    <property type="project" value="InterPro"/>
</dbReference>
<keyword evidence="11" id="KW-1185">Reference proteome</keyword>
<evidence type="ECO:0000256" key="4">
    <source>
        <dbReference type="ARBA" id="ARBA00022692"/>
    </source>
</evidence>
<dbReference type="EMBL" id="FRAV01000018">
    <property type="protein sequence ID" value="SHL45790.1"/>
    <property type="molecule type" value="Genomic_DNA"/>
</dbReference>
<dbReference type="OrthoDB" id="445589at2"/>
<protein>
    <submittedName>
        <fullName evidence="10">Putative membrane protein</fullName>
    </submittedName>
</protein>
<name>A0A1M7ASN6_9FLAO</name>
<dbReference type="PANTHER" id="PTHR33281">
    <property type="entry name" value="UPF0187 PROTEIN YNEE"/>
    <property type="match status" value="1"/>
</dbReference>
<gene>
    <name evidence="10" type="ORF">SAMN05444267_101839</name>
</gene>
<dbReference type="GO" id="GO:0005886">
    <property type="term" value="C:plasma membrane"/>
    <property type="evidence" value="ECO:0007669"/>
    <property type="project" value="UniProtKB-SubCell"/>
</dbReference>
<evidence type="ECO:0000256" key="1">
    <source>
        <dbReference type="ARBA" id="ARBA00004651"/>
    </source>
</evidence>
<feature type="transmembrane region" description="Helical" evidence="9">
    <location>
        <begin position="238"/>
        <end position="260"/>
    </location>
</feature>
<evidence type="ECO:0000256" key="3">
    <source>
        <dbReference type="ARBA" id="ARBA00022475"/>
    </source>
</evidence>
<evidence type="ECO:0000256" key="2">
    <source>
        <dbReference type="ARBA" id="ARBA00022448"/>
    </source>
</evidence>
<dbReference type="AlphaFoldDB" id="A0A1M7ASN6"/>
<dbReference type="PANTHER" id="PTHR33281:SF19">
    <property type="entry name" value="VOLTAGE-DEPENDENT ANION CHANNEL-FORMING PROTEIN YNEE"/>
    <property type="match status" value="1"/>
</dbReference>
<keyword evidence="3" id="KW-1003">Cell membrane</keyword>